<dbReference type="KEGG" id="nnv:QNH39_15390"/>
<dbReference type="AlphaFoldDB" id="A0AA95MNS5"/>
<dbReference type="EMBL" id="CP126114">
    <property type="protein sequence ID" value="WHY84063.1"/>
    <property type="molecule type" value="Genomic_DNA"/>
</dbReference>
<sequence length="388" mass="44723">MSFLEKIKPHLLSDDIFIQETVLRAIHDYPNLPEEWTIQLLKKAFDDKEEQSSSIFIYIDNETMNQEALEMLIENTPKLDPTKVHLLFRLVNNVDPELAWQFKESLEGFIREETWELYELIVNGTEEAVKGEYEKYLNQLESLQYYEYAPYSKAKKLAKSIVKNGWISANEIDKIIQDELKDQWFSYRGILAIYMIGLLKMDNYIPTLASLLVRDEDILLEEAAAALIAFQNDDVVEAVAPYLKKRDSVIFATSVAENIKSDLAVKYLREAYHATEDIDDQDIIVEALCYQLSSEALPEISDHMKKGHVSQIVDLEQTAYGCYSILGEHHLDMESWKREAFQRKMHSRKASEQGSLLQSLPVRNENKVGRNDPCPCGSGKKYKKCCGK</sequence>
<dbReference type="InterPro" id="IPR016024">
    <property type="entry name" value="ARM-type_fold"/>
</dbReference>
<dbReference type="Proteomes" id="UP001178288">
    <property type="component" value="Chromosome"/>
</dbReference>
<reference evidence="1" key="1">
    <citation type="submission" date="2023-05" db="EMBL/GenBank/DDBJ databases">
        <title>Comparative genomics of Bacillaceae isolates and their secondary metabolite potential.</title>
        <authorList>
            <person name="Song L."/>
            <person name="Nielsen L.J."/>
            <person name="Mohite O."/>
            <person name="Xu X."/>
            <person name="Weber T."/>
            <person name="Kovacs A.T."/>
        </authorList>
    </citation>
    <scope>NUCLEOTIDE SEQUENCE</scope>
    <source>
        <strain evidence="1">XLM17</strain>
    </source>
</reference>
<dbReference type="PANTHER" id="PTHR33747:SF1">
    <property type="entry name" value="ADENYLATE CYCLASE-ASSOCIATED CAP C-TERMINAL DOMAIN-CONTAINING PROTEIN"/>
    <property type="match status" value="1"/>
</dbReference>
<dbReference type="Gene3D" id="3.10.450.50">
    <property type="match status" value="1"/>
</dbReference>
<proteinExistence type="predicted"/>
<organism evidence="1 2">
    <name type="scientific">Neobacillus novalis</name>
    <dbReference type="NCBI Taxonomy" id="220687"/>
    <lineage>
        <taxon>Bacteria</taxon>
        <taxon>Bacillati</taxon>
        <taxon>Bacillota</taxon>
        <taxon>Bacilli</taxon>
        <taxon>Bacillales</taxon>
        <taxon>Bacillaceae</taxon>
        <taxon>Neobacillus</taxon>
    </lineage>
</organism>
<name>A0AA95MNS5_9BACI</name>
<dbReference type="Pfam" id="PF02810">
    <property type="entry name" value="SEC-C"/>
    <property type="match status" value="1"/>
</dbReference>
<dbReference type="SUPFAM" id="SSF48371">
    <property type="entry name" value="ARM repeat"/>
    <property type="match status" value="1"/>
</dbReference>
<protein>
    <submittedName>
        <fullName evidence="1">SEC-C metal-binding domain-containing protein</fullName>
    </submittedName>
</protein>
<dbReference type="RefSeq" id="WP_066088231.1">
    <property type="nucleotide sequence ID" value="NZ_CP126114.1"/>
</dbReference>
<dbReference type="SUPFAM" id="SSF103642">
    <property type="entry name" value="Sec-C motif"/>
    <property type="match status" value="1"/>
</dbReference>
<evidence type="ECO:0000313" key="2">
    <source>
        <dbReference type="Proteomes" id="UP001178288"/>
    </source>
</evidence>
<accession>A0AA95MNS5</accession>
<dbReference type="PANTHER" id="PTHR33747">
    <property type="entry name" value="UPF0225 PROTEIN SCO1677"/>
    <property type="match status" value="1"/>
</dbReference>
<dbReference type="InterPro" id="IPR004027">
    <property type="entry name" value="SEC_C_motif"/>
</dbReference>
<evidence type="ECO:0000313" key="1">
    <source>
        <dbReference type="EMBL" id="WHY84063.1"/>
    </source>
</evidence>
<gene>
    <name evidence="1" type="ORF">QNH39_15390</name>
</gene>
<keyword evidence="2" id="KW-1185">Reference proteome</keyword>